<keyword evidence="1" id="KW-0812">Transmembrane</keyword>
<protein>
    <submittedName>
        <fullName evidence="2">Uncharacterized protein</fullName>
    </submittedName>
</protein>
<accession>X0Y1F0</accession>
<evidence type="ECO:0000313" key="2">
    <source>
        <dbReference type="EMBL" id="GAG41192.1"/>
    </source>
</evidence>
<reference evidence="2" key="1">
    <citation type="journal article" date="2014" name="Front. Microbiol.">
        <title>High frequency of phylogenetically diverse reductive dehalogenase-homologous genes in deep subseafloor sedimentary metagenomes.</title>
        <authorList>
            <person name="Kawai M."/>
            <person name="Futagami T."/>
            <person name="Toyoda A."/>
            <person name="Takaki Y."/>
            <person name="Nishi S."/>
            <person name="Hori S."/>
            <person name="Arai W."/>
            <person name="Tsubouchi T."/>
            <person name="Morono Y."/>
            <person name="Uchiyama I."/>
            <person name="Ito T."/>
            <person name="Fujiyama A."/>
            <person name="Inagaki F."/>
            <person name="Takami H."/>
        </authorList>
    </citation>
    <scope>NUCLEOTIDE SEQUENCE</scope>
    <source>
        <strain evidence="2">Expedition CK06-06</strain>
    </source>
</reference>
<evidence type="ECO:0000256" key="1">
    <source>
        <dbReference type="SAM" id="Phobius"/>
    </source>
</evidence>
<sequence length="74" mass="8261">MERSQQMGVLIMAGAVLQMMFFLWAAARRSYMAVALPVMATLAVISALAFWIGWTMFTSESELEEELGEEEAIP</sequence>
<comment type="caution">
    <text evidence="2">The sequence shown here is derived from an EMBL/GenBank/DDBJ whole genome shotgun (WGS) entry which is preliminary data.</text>
</comment>
<dbReference type="AlphaFoldDB" id="X0Y1F0"/>
<gene>
    <name evidence="2" type="ORF">S01H1_64245</name>
</gene>
<feature type="transmembrane region" description="Helical" evidence="1">
    <location>
        <begin position="6"/>
        <end position="27"/>
    </location>
</feature>
<feature type="transmembrane region" description="Helical" evidence="1">
    <location>
        <begin position="34"/>
        <end position="54"/>
    </location>
</feature>
<name>X0Y1F0_9ZZZZ</name>
<keyword evidence="1" id="KW-0472">Membrane</keyword>
<keyword evidence="1" id="KW-1133">Transmembrane helix</keyword>
<dbReference type="EMBL" id="BARS01042340">
    <property type="protein sequence ID" value="GAG41192.1"/>
    <property type="molecule type" value="Genomic_DNA"/>
</dbReference>
<proteinExistence type="predicted"/>
<organism evidence="2">
    <name type="scientific">marine sediment metagenome</name>
    <dbReference type="NCBI Taxonomy" id="412755"/>
    <lineage>
        <taxon>unclassified sequences</taxon>
        <taxon>metagenomes</taxon>
        <taxon>ecological metagenomes</taxon>
    </lineage>
</organism>